<dbReference type="InterPro" id="IPR036887">
    <property type="entry name" value="HTH_APSES_sf"/>
</dbReference>
<dbReference type="PANTHER" id="PTHR43828">
    <property type="entry name" value="ASPARAGINASE"/>
    <property type="match status" value="1"/>
</dbReference>
<gene>
    <name evidence="3" type="ORF">G7Y89_g9208</name>
</gene>
<dbReference type="PROSITE" id="PS51299">
    <property type="entry name" value="HTH_APSES"/>
    <property type="match status" value="1"/>
</dbReference>
<dbReference type="SUPFAM" id="SSF54616">
    <property type="entry name" value="DNA-binding domain of Mlu1-box binding protein MBP1"/>
    <property type="match status" value="1"/>
</dbReference>
<proteinExistence type="predicted"/>
<dbReference type="AlphaFoldDB" id="A0A8H4RG20"/>
<evidence type="ECO:0000313" key="4">
    <source>
        <dbReference type="Proteomes" id="UP000566819"/>
    </source>
</evidence>
<dbReference type="GO" id="GO:0033309">
    <property type="term" value="C:SBF transcription complex"/>
    <property type="evidence" value="ECO:0007669"/>
    <property type="project" value="TreeGrafter"/>
</dbReference>
<dbReference type="Gene3D" id="3.10.260.10">
    <property type="entry name" value="Transcription regulator HTH, APSES-type DNA-binding domain"/>
    <property type="match status" value="1"/>
</dbReference>
<dbReference type="PANTHER" id="PTHR43828:SF5">
    <property type="entry name" value="TRANSCRIPTIONAL REPRESSOR XBP1"/>
    <property type="match status" value="1"/>
</dbReference>
<evidence type="ECO:0000259" key="2">
    <source>
        <dbReference type="PROSITE" id="PS51299"/>
    </source>
</evidence>
<accession>A0A8H4RG20</accession>
<feature type="domain" description="HTH APSES-type" evidence="2">
    <location>
        <begin position="246"/>
        <end position="359"/>
    </location>
</feature>
<feature type="region of interest" description="Disordered" evidence="1">
    <location>
        <begin position="517"/>
        <end position="569"/>
    </location>
</feature>
<comment type="caution">
    <text evidence="3">The sequence shown here is derived from an EMBL/GenBank/DDBJ whole genome shotgun (WGS) entry which is preliminary data.</text>
</comment>
<name>A0A8H4RG20_9HELO</name>
<feature type="compositionally biased region" description="Polar residues" evidence="1">
    <location>
        <begin position="148"/>
        <end position="159"/>
    </location>
</feature>
<dbReference type="EMBL" id="JAAMPI010000741">
    <property type="protein sequence ID" value="KAF4628943.1"/>
    <property type="molecule type" value="Genomic_DNA"/>
</dbReference>
<feature type="compositionally biased region" description="Basic and acidic residues" evidence="1">
    <location>
        <begin position="551"/>
        <end position="561"/>
    </location>
</feature>
<dbReference type="InterPro" id="IPR003163">
    <property type="entry name" value="Tscrpt_reg_HTH_APSES-type"/>
</dbReference>
<dbReference type="Proteomes" id="UP000566819">
    <property type="component" value="Unassembled WGS sequence"/>
</dbReference>
<feature type="region of interest" description="Disordered" evidence="1">
    <location>
        <begin position="589"/>
        <end position="613"/>
    </location>
</feature>
<keyword evidence="4" id="KW-1185">Reference proteome</keyword>
<organism evidence="3 4">
    <name type="scientific">Cudoniella acicularis</name>
    <dbReference type="NCBI Taxonomy" id="354080"/>
    <lineage>
        <taxon>Eukaryota</taxon>
        <taxon>Fungi</taxon>
        <taxon>Dikarya</taxon>
        <taxon>Ascomycota</taxon>
        <taxon>Pezizomycotina</taxon>
        <taxon>Leotiomycetes</taxon>
        <taxon>Helotiales</taxon>
        <taxon>Tricladiaceae</taxon>
        <taxon>Cudoniella</taxon>
    </lineage>
</organism>
<evidence type="ECO:0000256" key="1">
    <source>
        <dbReference type="SAM" id="MobiDB-lite"/>
    </source>
</evidence>
<feature type="compositionally biased region" description="Polar residues" evidence="1">
    <location>
        <begin position="386"/>
        <end position="402"/>
    </location>
</feature>
<dbReference type="InterPro" id="IPR051642">
    <property type="entry name" value="SWI6-like"/>
</dbReference>
<dbReference type="GO" id="GO:0003677">
    <property type="term" value="F:DNA binding"/>
    <property type="evidence" value="ECO:0007669"/>
    <property type="project" value="InterPro"/>
</dbReference>
<reference evidence="3 4" key="1">
    <citation type="submission" date="2020-03" db="EMBL/GenBank/DDBJ databases">
        <title>Draft Genome Sequence of Cudoniella acicularis.</title>
        <authorList>
            <person name="Buettner E."/>
            <person name="Kellner H."/>
        </authorList>
    </citation>
    <scope>NUCLEOTIDE SEQUENCE [LARGE SCALE GENOMIC DNA]</scope>
    <source>
        <strain evidence="3 4">DSM 108380</strain>
    </source>
</reference>
<feature type="region of interest" description="Disordered" evidence="1">
    <location>
        <begin position="386"/>
        <end position="461"/>
    </location>
</feature>
<feature type="compositionally biased region" description="Low complexity" evidence="1">
    <location>
        <begin position="133"/>
        <end position="147"/>
    </location>
</feature>
<feature type="compositionally biased region" description="Polar residues" evidence="1">
    <location>
        <begin position="437"/>
        <end position="456"/>
    </location>
</feature>
<feature type="region of interest" description="Disordered" evidence="1">
    <location>
        <begin position="127"/>
        <end position="161"/>
    </location>
</feature>
<evidence type="ECO:0000313" key="3">
    <source>
        <dbReference type="EMBL" id="KAF4628943.1"/>
    </source>
</evidence>
<dbReference type="OrthoDB" id="5562739at2759"/>
<dbReference type="GO" id="GO:0000981">
    <property type="term" value="F:DNA-binding transcription factor activity, RNA polymerase II-specific"/>
    <property type="evidence" value="ECO:0007669"/>
    <property type="project" value="UniProtKB-ARBA"/>
</dbReference>
<sequence>MRMRVARRACWLYGDGHGSGELTQKYSTSAFESPFHQFRFCSFQTTHIPNVETHKEKSFLWHLVTKDSQPVFPWSLQQGCFTPIKIRSSSKNESPSTCRIRGSKPPTYPEFTAMLSVASLLNPVNSEQRNTRLPSSPSSSLCTSSSTYGSPQFSNQSSFKKQKMTKDGAVFAKGKIKGEVNFPSFENLDDGTLREVQRFQVYPLGKIQEYCRHIPYNSEKKSFLEKTGRESFEGTMTFTGQAARPLLISALVFQYIFKVPGDDKEYTVMWDYNIGLVRITPFFKCCKYSKVSLRSFEVANKSRLKEITHSITGGAWQLKVCYWMPYSCALAVCTTFCAHIAGALIPIFGPTFPSQCVPPEAAEYGRWIIDPSIVIKATAEAESYRSQHSSFSPKSSRDSYSPKQPIHNSLHIRTTPPQHDLGRRLRLKRAFGGDSPYGTQTDTDLDTNASEASSTEGGYFCSPVTPASANSFNTPRQNHWHARNMISHSANSSINIASHKILPGSNPLLSSIPRSSGILDTEMSGTWNPKRRVEEVDADDEYDGEESTTATDDKGSDHGKGLDGSSCGNTISGAEKKAAWLLMKLSVKDSECSTEAGPEPEREAFNVEGPRIKRRKATSIPQVVMAPAQHANFSASLAELSHSQDPS</sequence>
<protein>
    <recommendedName>
        <fullName evidence="2">HTH APSES-type domain-containing protein</fullName>
    </recommendedName>
</protein>
<feature type="compositionally biased region" description="Acidic residues" evidence="1">
    <location>
        <begin position="536"/>
        <end position="546"/>
    </location>
</feature>
<dbReference type="GO" id="GO:0030907">
    <property type="term" value="C:MBF transcription complex"/>
    <property type="evidence" value="ECO:0007669"/>
    <property type="project" value="TreeGrafter"/>
</dbReference>